<dbReference type="eggNOG" id="COG0304">
    <property type="taxonomic scope" value="Bacteria"/>
</dbReference>
<accession>K9YQB0</accession>
<dbReference type="InterPro" id="IPR000794">
    <property type="entry name" value="Beta-ketoacyl_synthase"/>
</dbReference>
<evidence type="ECO:0000313" key="5">
    <source>
        <dbReference type="EMBL" id="AFZ48288.1"/>
    </source>
</evidence>
<evidence type="ECO:0000256" key="1">
    <source>
        <dbReference type="ARBA" id="ARBA00008467"/>
    </source>
</evidence>
<dbReference type="GO" id="GO:0004315">
    <property type="term" value="F:3-oxoacyl-[acyl-carrier-protein] synthase activity"/>
    <property type="evidence" value="ECO:0007669"/>
    <property type="project" value="TreeGrafter"/>
</dbReference>
<dbReference type="PANTHER" id="PTHR11712">
    <property type="entry name" value="POLYKETIDE SYNTHASE-RELATED"/>
    <property type="match status" value="1"/>
</dbReference>
<dbReference type="AlphaFoldDB" id="K9YQB0"/>
<dbReference type="Pfam" id="PF00109">
    <property type="entry name" value="ketoacyl-synt"/>
    <property type="match status" value="1"/>
</dbReference>
<dbReference type="InterPro" id="IPR014030">
    <property type="entry name" value="Ketoacyl_synth_N"/>
</dbReference>
<dbReference type="KEGG" id="csn:Cyast_2340"/>
<dbReference type="InterPro" id="IPR016039">
    <property type="entry name" value="Thiolase-like"/>
</dbReference>
<name>K9YQB0_CYASC</name>
<dbReference type="PROSITE" id="PS52004">
    <property type="entry name" value="KS3_2"/>
    <property type="match status" value="1"/>
</dbReference>
<reference evidence="6" key="1">
    <citation type="journal article" date="2013" name="Proc. Natl. Acad. Sci. U.S.A.">
        <title>Improving the coverage of the cyanobacterial phylum using diversity-driven genome sequencing.</title>
        <authorList>
            <person name="Shih P.M."/>
            <person name="Wu D."/>
            <person name="Latifi A."/>
            <person name="Axen S.D."/>
            <person name="Fewer D.P."/>
            <person name="Talla E."/>
            <person name="Calteau A."/>
            <person name="Cai F."/>
            <person name="Tandeau de Marsac N."/>
            <person name="Rippka R."/>
            <person name="Herdman M."/>
            <person name="Sivonen K."/>
            <person name="Coursin T."/>
            <person name="Laurent T."/>
            <person name="Goodwin L."/>
            <person name="Nolan M."/>
            <person name="Davenport K.W."/>
            <person name="Han C.S."/>
            <person name="Rubin E.M."/>
            <person name="Eisen J.A."/>
            <person name="Woyke T."/>
            <person name="Gugger M."/>
            <person name="Kerfeld C.A."/>
        </authorList>
    </citation>
    <scope>NUCLEOTIDE SEQUENCE [LARGE SCALE GENOMIC DNA]</scope>
    <source>
        <strain evidence="6">ATCC 29140 / PCC 7202</strain>
    </source>
</reference>
<dbReference type="Pfam" id="PF02801">
    <property type="entry name" value="Ketoacyl-synt_C"/>
    <property type="match status" value="1"/>
</dbReference>
<gene>
    <name evidence="5" type="ordered locus">Cyast_2340</name>
</gene>
<dbReference type="EMBL" id="CP003940">
    <property type="protein sequence ID" value="AFZ48288.1"/>
    <property type="molecule type" value="Genomic_DNA"/>
</dbReference>
<dbReference type="PATRIC" id="fig|292563.3.peg.2446"/>
<dbReference type="InterPro" id="IPR014031">
    <property type="entry name" value="Ketoacyl_synth_C"/>
</dbReference>
<organism evidence="5 6">
    <name type="scientific">Cyanobacterium stanieri (strain ATCC 29140 / PCC 7202)</name>
    <dbReference type="NCBI Taxonomy" id="292563"/>
    <lineage>
        <taxon>Bacteria</taxon>
        <taxon>Bacillati</taxon>
        <taxon>Cyanobacteriota</taxon>
        <taxon>Cyanophyceae</taxon>
        <taxon>Oscillatoriophycideae</taxon>
        <taxon>Chroococcales</taxon>
        <taxon>Geminocystaceae</taxon>
        <taxon>Cyanobacterium</taxon>
    </lineage>
</organism>
<evidence type="ECO:0000256" key="2">
    <source>
        <dbReference type="ARBA" id="ARBA00022679"/>
    </source>
</evidence>
<dbReference type="GO" id="GO:0006633">
    <property type="term" value="P:fatty acid biosynthetic process"/>
    <property type="evidence" value="ECO:0007669"/>
    <property type="project" value="TreeGrafter"/>
</dbReference>
<dbReference type="InterPro" id="IPR020841">
    <property type="entry name" value="PKS_Beta-ketoAc_synthase_dom"/>
</dbReference>
<dbReference type="SUPFAM" id="SSF53901">
    <property type="entry name" value="Thiolase-like"/>
    <property type="match status" value="1"/>
</dbReference>
<dbReference type="Gene3D" id="3.40.47.10">
    <property type="match status" value="1"/>
</dbReference>
<dbReference type="PANTHER" id="PTHR11712:SF347">
    <property type="entry name" value="BETA KETOACYL-ACYL CARRIER PROTEIN SYNTHASE"/>
    <property type="match status" value="1"/>
</dbReference>
<keyword evidence="2 3" id="KW-0808">Transferase</keyword>
<dbReference type="BioCyc" id="CSTA292563:G1353-2344-MONOMER"/>
<dbReference type="NCBIfam" id="NF004618">
    <property type="entry name" value="PRK05952.1"/>
    <property type="match status" value="1"/>
</dbReference>
<dbReference type="CDD" id="cd00834">
    <property type="entry name" value="KAS_I_II"/>
    <property type="match status" value="1"/>
</dbReference>
<evidence type="ECO:0000256" key="3">
    <source>
        <dbReference type="RuleBase" id="RU003694"/>
    </source>
</evidence>
<sequence length="377" mass="40987">MKVVVSGVGLISCLGDTQTTWDNMSKGLSGIKLSQPYDFLAKYPLGLIDQHPSNIEPITIEVIKETFKSARLSPPLQNMGVVVGSSRGCQGNWEVFAREWLENKCPPQNWLNTFSCQPSTLTAQYVGSFAPVLAPMGACATGLGAIAQGYELIKQGYCEQVIAGAVEAPITPLTIVGFEKMKALANNGCYPFAREREGMVLGEGGAMIVMETEESALKRGANIYGEIKGWAMTCDAGGMTAPEESANSAIHAIKRCLAHGNLTIKDVDHIQTHGTATKLNDHREALLIDRLFSHRPKISHTKASMGHTLGASSAIATSLTLLSLDQQRLLMNYQERELEYDLNWVKKTENYSFENSLCFSFGFGGQNAVIALGKYKI</sequence>
<dbReference type="Proteomes" id="UP000010483">
    <property type="component" value="Chromosome"/>
</dbReference>
<evidence type="ECO:0000259" key="4">
    <source>
        <dbReference type="PROSITE" id="PS52004"/>
    </source>
</evidence>
<feature type="domain" description="Ketosynthase family 3 (KS3)" evidence="4">
    <location>
        <begin position="1"/>
        <end position="374"/>
    </location>
</feature>
<evidence type="ECO:0000313" key="6">
    <source>
        <dbReference type="Proteomes" id="UP000010483"/>
    </source>
</evidence>
<dbReference type="SMART" id="SM00825">
    <property type="entry name" value="PKS_KS"/>
    <property type="match status" value="1"/>
</dbReference>
<protein>
    <submittedName>
        <fullName evidence="5">Beta-ketoacyl synthase</fullName>
    </submittedName>
</protein>
<proteinExistence type="inferred from homology"/>
<dbReference type="HOGENOM" id="CLU_000022_69_2_3"/>
<keyword evidence="6" id="KW-1185">Reference proteome</keyword>
<dbReference type="STRING" id="292563.Cyast_2340"/>
<comment type="similarity">
    <text evidence="1 3">Belongs to the thiolase-like superfamily. Beta-ketoacyl-ACP synthases family.</text>
</comment>